<dbReference type="InterPro" id="IPR056009">
    <property type="entry name" value="DUF7587"/>
</dbReference>
<dbReference type="EMBL" id="JAANER010000005">
    <property type="protein sequence ID" value="KAG9189682.1"/>
    <property type="molecule type" value="Genomic_DNA"/>
</dbReference>
<comment type="caution">
    <text evidence="3">The sequence shown here is derived from an EMBL/GenBank/DDBJ whole genome shotgun (WGS) entry which is preliminary data.</text>
</comment>
<feature type="region of interest" description="Disordered" evidence="1">
    <location>
        <begin position="78"/>
        <end position="108"/>
    </location>
</feature>
<proteinExistence type="predicted"/>
<reference evidence="3" key="1">
    <citation type="submission" date="2021-07" db="EMBL/GenBank/DDBJ databases">
        <title>Genome Resource of American Ginseng Black Spot Pathogen Alternaria panax.</title>
        <authorList>
            <person name="Qiu C."/>
            <person name="Wang W."/>
            <person name="Liu Z."/>
        </authorList>
    </citation>
    <scope>NUCLEOTIDE SEQUENCE</scope>
    <source>
        <strain evidence="3">BNCC115425</strain>
    </source>
</reference>
<feature type="region of interest" description="Disordered" evidence="1">
    <location>
        <begin position="313"/>
        <end position="332"/>
    </location>
</feature>
<organism evidence="3 4">
    <name type="scientific">Alternaria panax</name>
    <dbReference type="NCBI Taxonomy" id="48097"/>
    <lineage>
        <taxon>Eukaryota</taxon>
        <taxon>Fungi</taxon>
        <taxon>Dikarya</taxon>
        <taxon>Ascomycota</taxon>
        <taxon>Pezizomycotina</taxon>
        <taxon>Dothideomycetes</taxon>
        <taxon>Pleosporomycetidae</taxon>
        <taxon>Pleosporales</taxon>
        <taxon>Pleosporineae</taxon>
        <taxon>Pleosporaceae</taxon>
        <taxon>Alternaria</taxon>
        <taxon>Alternaria sect. Panax</taxon>
    </lineage>
</organism>
<gene>
    <name evidence="3" type="ORF">G6011_06550</name>
</gene>
<sequence>MTRHIWRATDAGMMLWEPAVEATVTTKPQESPIIKQEHIITEEDIQVTLASSHNDSEDSSDEQDLVLPSIEEFFGSYIKSEPDLGTPPDATRYASESTESSSSPCPLTLDKVRSTKLLDSSETNRRFEISGTERTPPVRRTLNFGMVTLRKTTDVATQHPVVSNVDSLNILRKLERGHHSWDEDERELLTILYRWYDDSDVTTLPQIFNAITGLDIKLSCVRNHFERDIVYYGGCVYPEFDRATKVLFHDPARTYEYIHATIKETASEYGIKLSRREVEKKYASGRAKDARSPTIRRYYRSRVKQVAEKQRQEARAMRTPALQDSPLRPLPLGGMTMVTDPIGEDAESWLDTEYQSIPQVTPARSPREVFSQAYSIAFRAYDESSFTKHSEKNGFMSSRAHIWPSDKLLPPPLDPNGETRPYFMMDAHNHLSMSGGTSPYITVCTSLLQTLAKASNMQHPRIAVVALDHPLLQEPNRILHAAETIRMLKSEGLIEWARYEGHADNGLYLQDLADSDERSANLLSLEEFRPGRATKHISDKLRHDQFVLKKNSARRIAAVARTFKMDGVNVKLAHIQDFVACFVDGWKINENPLDGSDARIRIAAAFATTLASRAHRAQDVMHAFQDGFQQGAQTIAYYSRRRPTTRHPCSV</sequence>
<dbReference type="Proteomes" id="UP001199106">
    <property type="component" value="Unassembled WGS sequence"/>
</dbReference>
<evidence type="ECO:0000313" key="3">
    <source>
        <dbReference type="EMBL" id="KAG9189682.1"/>
    </source>
</evidence>
<name>A0AAD4FGL9_9PLEO</name>
<evidence type="ECO:0000259" key="2">
    <source>
        <dbReference type="Pfam" id="PF24494"/>
    </source>
</evidence>
<feature type="domain" description="DUF7587" evidence="2">
    <location>
        <begin position="375"/>
        <end position="503"/>
    </location>
</feature>
<dbReference type="Pfam" id="PF24494">
    <property type="entry name" value="DUF7587"/>
    <property type="match status" value="1"/>
</dbReference>
<evidence type="ECO:0000256" key="1">
    <source>
        <dbReference type="SAM" id="MobiDB-lite"/>
    </source>
</evidence>
<protein>
    <recommendedName>
        <fullName evidence="2">DUF7587 domain-containing protein</fullName>
    </recommendedName>
</protein>
<dbReference type="AlphaFoldDB" id="A0AAD4FGL9"/>
<accession>A0AAD4FGL9</accession>
<evidence type="ECO:0000313" key="4">
    <source>
        <dbReference type="Proteomes" id="UP001199106"/>
    </source>
</evidence>
<keyword evidence="4" id="KW-1185">Reference proteome</keyword>